<dbReference type="KEGG" id="vg:26632715"/>
<evidence type="ECO:0000256" key="2">
    <source>
        <dbReference type="SAM" id="Phobius"/>
    </source>
</evidence>
<name>A0A0K0L9N2_9CAUD</name>
<feature type="region of interest" description="Disordered" evidence="1">
    <location>
        <begin position="1"/>
        <end position="20"/>
    </location>
</feature>
<dbReference type="RefSeq" id="YP_009206101.1">
    <property type="nucleotide sequence ID" value="NC_028882.1"/>
</dbReference>
<dbReference type="Proteomes" id="UP000203203">
    <property type="component" value="Segment"/>
</dbReference>
<feature type="transmembrane region" description="Helical" evidence="2">
    <location>
        <begin position="111"/>
        <end position="129"/>
    </location>
</feature>
<evidence type="ECO:0000313" key="3">
    <source>
        <dbReference type="EMBL" id="AIW01841.1"/>
    </source>
</evidence>
<keyword evidence="2" id="KW-0472">Membrane</keyword>
<sequence>MPRRLRAIPTWVSGGDEEDTPRKPVLSVIDRACPIQRKLNALDRDCEELRRKQDTLEPATFDQLANSLEERRQALWKAFESKYGAEPEEDSHDTIKALADASIQPAQHVDIGALLLLGLGALLFAAWLFK</sequence>
<gene>
    <name evidence="3" type="ORF">vB_PaeM_PS2400139</name>
</gene>
<dbReference type="EMBL" id="KM434186">
    <property type="protein sequence ID" value="AIW01841.1"/>
    <property type="molecule type" value="Genomic_DNA"/>
</dbReference>
<protein>
    <submittedName>
        <fullName evidence="3">Uncharacterized protein</fullName>
    </submittedName>
</protein>
<keyword evidence="4" id="KW-1185">Reference proteome</keyword>
<keyword evidence="2" id="KW-1133">Transmembrane helix</keyword>
<reference evidence="4" key="1">
    <citation type="submission" date="2014-08" db="EMBL/GenBank/DDBJ databases">
        <authorList>
            <person name="Gozdek A."/>
            <person name="Dabrowski K."/>
            <person name="Lobocka M."/>
        </authorList>
    </citation>
    <scope>NUCLEOTIDE SEQUENCE [LARGE SCALE GENOMIC DNA]</scope>
</reference>
<evidence type="ECO:0000256" key="1">
    <source>
        <dbReference type="SAM" id="MobiDB-lite"/>
    </source>
</evidence>
<dbReference type="GeneID" id="26632715"/>
<proteinExistence type="predicted"/>
<evidence type="ECO:0000313" key="4">
    <source>
        <dbReference type="Proteomes" id="UP000203203"/>
    </source>
</evidence>
<organism evidence="3 4">
    <name type="scientific">Pseudomonas phage vB_PaeM_PS24</name>
    <dbReference type="NCBI Taxonomy" id="1542092"/>
    <lineage>
        <taxon>Viruses</taxon>
        <taxon>Duplodnaviria</taxon>
        <taxon>Heunggongvirae</taxon>
        <taxon>Uroviricota</taxon>
        <taxon>Caudoviricetes</taxon>
        <taxon>Vandenendeviridae</taxon>
        <taxon>Nankokuvirus</taxon>
        <taxon>Nankokuvirus PS24</taxon>
    </lineage>
</organism>
<keyword evidence="2" id="KW-0812">Transmembrane</keyword>
<accession>A0A0K0L9N2</accession>